<gene>
    <name evidence="1" type="ORF">S01H1_46551</name>
</gene>
<dbReference type="EMBL" id="BARS01029810">
    <property type="protein sequence ID" value="GAG08826.1"/>
    <property type="molecule type" value="Genomic_DNA"/>
</dbReference>
<protein>
    <submittedName>
        <fullName evidence="1">Uncharacterized protein</fullName>
    </submittedName>
</protein>
<accession>X0W858</accession>
<organism evidence="1">
    <name type="scientific">marine sediment metagenome</name>
    <dbReference type="NCBI Taxonomy" id="412755"/>
    <lineage>
        <taxon>unclassified sequences</taxon>
        <taxon>metagenomes</taxon>
        <taxon>ecological metagenomes</taxon>
    </lineage>
</organism>
<name>X0W858_9ZZZZ</name>
<comment type="caution">
    <text evidence="1">The sequence shown here is derived from an EMBL/GenBank/DDBJ whole genome shotgun (WGS) entry which is preliminary data.</text>
</comment>
<evidence type="ECO:0000313" key="1">
    <source>
        <dbReference type="EMBL" id="GAG08826.1"/>
    </source>
</evidence>
<sequence>LALSQEVSDAPNAFVRNIDFGRIKHNLKMVTIEPVLDFVLPEMVDFIKDLSPCMVWIGYDSKKNNLPEPPIEKVRELHWQLSKMGIVVMLKKLRVQEMPDGKEVAK</sequence>
<feature type="non-terminal residue" evidence="1">
    <location>
        <position position="1"/>
    </location>
</feature>
<dbReference type="AlphaFoldDB" id="X0W858"/>
<reference evidence="1" key="1">
    <citation type="journal article" date="2014" name="Front. Microbiol.">
        <title>High frequency of phylogenetically diverse reductive dehalogenase-homologous genes in deep subseafloor sedimentary metagenomes.</title>
        <authorList>
            <person name="Kawai M."/>
            <person name="Futagami T."/>
            <person name="Toyoda A."/>
            <person name="Takaki Y."/>
            <person name="Nishi S."/>
            <person name="Hori S."/>
            <person name="Arai W."/>
            <person name="Tsubouchi T."/>
            <person name="Morono Y."/>
            <person name="Uchiyama I."/>
            <person name="Ito T."/>
            <person name="Fujiyama A."/>
            <person name="Inagaki F."/>
            <person name="Takami H."/>
        </authorList>
    </citation>
    <scope>NUCLEOTIDE SEQUENCE</scope>
    <source>
        <strain evidence="1">Expedition CK06-06</strain>
    </source>
</reference>
<proteinExistence type="predicted"/>